<keyword evidence="3" id="KW-1185">Reference proteome</keyword>
<organism evidence="2 3">
    <name type="scientific">Phialophora macrospora</name>
    <dbReference type="NCBI Taxonomy" id="1851006"/>
    <lineage>
        <taxon>Eukaryota</taxon>
        <taxon>Fungi</taxon>
        <taxon>Dikarya</taxon>
        <taxon>Ascomycota</taxon>
        <taxon>Pezizomycotina</taxon>
        <taxon>Eurotiomycetes</taxon>
        <taxon>Chaetothyriomycetidae</taxon>
        <taxon>Chaetothyriales</taxon>
        <taxon>Herpotrichiellaceae</taxon>
        <taxon>Phialophora</taxon>
    </lineage>
</organism>
<dbReference type="Proteomes" id="UP000054266">
    <property type="component" value="Unassembled WGS sequence"/>
</dbReference>
<gene>
    <name evidence="2" type="ORF">PV04_05867</name>
</gene>
<reference evidence="2 3" key="1">
    <citation type="submission" date="2015-01" db="EMBL/GenBank/DDBJ databases">
        <title>The Genome Sequence of Capronia semiimmersa CBS27337.</title>
        <authorList>
            <consortium name="The Broad Institute Genomics Platform"/>
            <person name="Cuomo C."/>
            <person name="de Hoog S."/>
            <person name="Gorbushina A."/>
            <person name="Stielow B."/>
            <person name="Teixiera M."/>
            <person name="Abouelleil A."/>
            <person name="Chapman S.B."/>
            <person name="Priest M."/>
            <person name="Young S.K."/>
            <person name="Wortman J."/>
            <person name="Nusbaum C."/>
            <person name="Birren B."/>
        </authorList>
    </citation>
    <scope>NUCLEOTIDE SEQUENCE [LARGE SCALE GENOMIC DNA]</scope>
    <source>
        <strain evidence="2 3">CBS 27337</strain>
    </source>
</reference>
<dbReference type="STRING" id="5601.A0A0D2FEU3"/>
<protein>
    <submittedName>
        <fullName evidence="2">Uncharacterized protein</fullName>
    </submittedName>
</protein>
<accession>A0A0D2FEU3</accession>
<dbReference type="AlphaFoldDB" id="A0A0D2FEU3"/>
<feature type="region of interest" description="Disordered" evidence="1">
    <location>
        <begin position="8"/>
        <end position="27"/>
    </location>
</feature>
<sequence>MIGILRKLRPGNEKIPNPSPKEGRDTMEIKPRKQAEDLMKSFFGVPGYIGLEESIAAGLP</sequence>
<name>A0A0D2FEU3_9EURO</name>
<evidence type="ECO:0000313" key="2">
    <source>
        <dbReference type="EMBL" id="KIW66543.1"/>
    </source>
</evidence>
<dbReference type="HOGENOM" id="CLU_007383_21_1_1"/>
<evidence type="ECO:0000256" key="1">
    <source>
        <dbReference type="SAM" id="MobiDB-lite"/>
    </source>
</evidence>
<evidence type="ECO:0000313" key="3">
    <source>
        <dbReference type="Proteomes" id="UP000054266"/>
    </source>
</evidence>
<proteinExistence type="predicted"/>
<dbReference type="EMBL" id="KN846959">
    <property type="protein sequence ID" value="KIW66543.1"/>
    <property type="molecule type" value="Genomic_DNA"/>
</dbReference>